<reference evidence="2 3" key="1">
    <citation type="submission" date="2020-04" db="EMBL/GenBank/DDBJ databases">
        <title>Thermobifida alba genome sequencing and assembly.</title>
        <authorList>
            <person name="Luzics S."/>
            <person name="Horvath B."/>
            <person name="Nagy I."/>
            <person name="Toth A."/>
            <person name="Nagy I."/>
            <person name="Kukolya J."/>
        </authorList>
    </citation>
    <scope>NUCLEOTIDE SEQUENCE [LARGE SCALE GENOMIC DNA]</scope>
    <source>
        <strain evidence="2 3">DSM 43795</strain>
    </source>
</reference>
<feature type="compositionally biased region" description="Basic and acidic residues" evidence="1">
    <location>
        <begin position="41"/>
        <end position="50"/>
    </location>
</feature>
<keyword evidence="3" id="KW-1185">Reference proteome</keyword>
<dbReference type="EMBL" id="CP051627">
    <property type="protein sequence ID" value="UPT23197.1"/>
    <property type="molecule type" value="Genomic_DNA"/>
</dbReference>
<dbReference type="RefSeq" id="WP_248591723.1">
    <property type="nucleotide sequence ID" value="NZ_BAABEB010000018.1"/>
</dbReference>
<proteinExistence type="predicted"/>
<protein>
    <submittedName>
        <fullName evidence="2">Uncharacterized protein</fullName>
    </submittedName>
</protein>
<evidence type="ECO:0000256" key="1">
    <source>
        <dbReference type="SAM" id="MobiDB-lite"/>
    </source>
</evidence>
<feature type="compositionally biased region" description="Basic residues" evidence="1">
    <location>
        <begin position="80"/>
        <end position="89"/>
    </location>
</feature>
<dbReference type="Proteomes" id="UP000832041">
    <property type="component" value="Chromosome"/>
</dbReference>
<feature type="region of interest" description="Disordered" evidence="1">
    <location>
        <begin position="16"/>
        <end position="110"/>
    </location>
</feature>
<accession>A0ABY4L6E3</accession>
<name>A0ABY4L6E3_THEAE</name>
<evidence type="ECO:0000313" key="2">
    <source>
        <dbReference type="EMBL" id="UPT23197.1"/>
    </source>
</evidence>
<sequence>MADILWAPARDSAEFTLAAAEEPSARIRPYPDDEDGEDEETAHAQHDPVHRKVHVLQGCPPDAPTPGTAGFPWGPDRRRPGSRHRRRDRPVRTRTASPGIAPPDPSEPFVDAAKDILRTGLDPLHTVPDRAGAVAAVRARSEHQAALLAGALLPHRVRERGWSAADLRAAHGVRRVRAT</sequence>
<gene>
    <name evidence="2" type="ORF">FOF52_21490</name>
</gene>
<evidence type="ECO:0000313" key="3">
    <source>
        <dbReference type="Proteomes" id="UP000832041"/>
    </source>
</evidence>
<organism evidence="2 3">
    <name type="scientific">Thermobifida alba</name>
    <name type="common">Thermomonospora alba</name>
    <dbReference type="NCBI Taxonomy" id="53522"/>
    <lineage>
        <taxon>Bacteria</taxon>
        <taxon>Bacillati</taxon>
        <taxon>Actinomycetota</taxon>
        <taxon>Actinomycetes</taxon>
        <taxon>Streptosporangiales</taxon>
        <taxon>Nocardiopsidaceae</taxon>
        <taxon>Thermobifida</taxon>
    </lineage>
</organism>